<organism evidence="2 3">
    <name type="scientific">Nephila pilipes</name>
    <name type="common">Giant wood spider</name>
    <name type="synonym">Nephila maculata</name>
    <dbReference type="NCBI Taxonomy" id="299642"/>
    <lineage>
        <taxon>Eukaryota</taxon>
        <taxon>Metazoa</taxon>
        <taxon>Ecdysozoa</taxon>
        <taxon>Arthropoda</taxon>
        <taxon>Chelicerata</taxon>
        <taxon>Arachnida</taxon>
        <taxon>Araneae</taxon>
        <taxon>Araneomorphae</taxon>
        <taxon>Entelegynae</taxon>
        <taxon>Araneoidea</taxon>
        <taxon>Nephilidae</taxon>
        <taxon>Nephila</taxon>
    </lineage>
</organism>
<dbReference type="EMBL" id="BMAW01047618">
    <property type="protein sequence ID" value="GFS61873.1"/>
    <property type="molecule type" value="Genomic_DNA"/>
</dbReference>
<dbReference type="AlphaFoldDB" id="A0A8X6IV28"/>
<comment type="caution">
    <text evidence="2">The sequence shown here is derived from an EMBL/GenBank/DDBJ whole genome shotgun (WGS) entry which is preliminary data.</text>
</comment>
<protein>
    <submittedName>
        <fullName evidence="2">Uncharacterized protein</fullName>
    </submittedName>
</protein>
<gene>
    <name evidence="2" type="ORF">NPIL_637041</name>
</gene>
<keyword evidence="3" id="KW-1185">Reference proteome</keyword>
<accession>A0A8X6IV28</accession>
<evidence type="ECO:0000256" key="1">
    <source>
        <dbReference type="SAM" id="MobiDB-lite"/>
    </source>
</evidence>
<proteinExistence type="predicted"/>
<name>A0A8X6IV28_NEPPI</name>
<feature type="region of interest" description="Disordered" evidence="1">
    <location>
        <begin position="64"/>
        <end position="103"/>
    </location>
</feature>
<dbReference type="Proteomes" id="UP000887013">
    <property type="component" value="Unassembled WGS sequence"/>
</dbReference>
<evidence type="ECO:0000313" key="3">
    <source>
        <dbReference type="Proteomes" id="UP000887013"/>
    </source>
</evidence>
<reference evidence="2" key="1">
    <citation type="submission" date="2020-08" db="EMBL/GenBank/DDBJ databases">
        <title>Multicomponent nature underlies the extraordinary mechanical properties of spider dragline silk.</title>
        <authorList>
            <person name="Kono N."/>
            <person name="Nakamura H."/>
            <person name="Mori M."/>
            <person name="Yoshida Y."/>
            <person name="Ohtoshi R."/>
            <person name="Malay A.D."/>
            <person name="Moran D.A.P."/>
            <person name="Tomita M."/>
            <person name="Numata K."/>
            <person name="Arakawa K."/>
        </authorList>
    </citation>
    <scope>NUCLEOTIDE SEQUENCE</scope>
</reference>
<dbReference type="OrthoDB" id="10562403at2759"/>
<sequence>MRRRHSQSVISTKEGSLHFIVCTCCGVDQQNNNCQNKIFLEFAGIQCAVAAELPLLLYPRGAGAVPEGRSSLGRAGSMGESARRRVGSAIPDSDLSPGFEAEDDDDELDEAAVSVSLYSWVIPPESWVSGEGKKNVTNLYGMSDLWMFVLL</sequence>
<evidence type="ECO:0000313" key="2">
    <source>
        <dbReference type="EMBL" id="GFS61873.1"/>
    </source>
</evidence>